<feature type="compositionally biased region" description="Basic and acidic residues" evidence="4">
    <location>
        <begin position="365"/>
        <end position="374"/>
    </location>
</feature>
<dbReference type="GO" id="GO:0006508">
    <property type="term" value="P:proteolysis"/>
    <property type="evidence" value="ECO:0007669"/>
    <property type="project" value="UniProtKB-KW"/>
</dbReference>
<dbReference type="PANTHER" id="PTHR48449:SF1">
    <property type="entry name" value="DUF1985 DOMAIN-CONTAINING PROTEIN"/>
    <property type="match status" value="1"/>
</dbReference>
<proteinExistence type="inferred from homology"/>
<dbReference type="Proteomes" id="UP000321393">
    <property type="component" value="Unassembled WGS sequence"/>
</dbReference>
<gene>
    <name evidence="6" type="ORF">E6C27_scaffold125G00320</name>
</gene>
<dbReference type="OrthoDB" id="1194650at2759"/>
<feature type="region of interest" description="Disordered" evidence="4">
    <location>
        <begin position="322"/>
        <end position="378"/>
    </location>
</feature>
<accession>A0A5A7THY5</accession>
<protein>
    <submittedName>
        <fullName evidence="6">Ulp1-like peptidase</fullName>
    </submittedName>
</protein>
<evidence type="ECO:0000259" key="5">
    <source>
        <dbReference type="PROSITE" id="PS50600"/>
    </source>
</evidence>
<dbReference type="SUPFAM" id="SSF54001">
    <property type="entry name" value="Cysteine proteinases"/>
    <property type="match status" value="1"/>
</dbReference>
<dbReference type="InterPro" id="IPR003653">
    <property type="entry name" value="Peptidase_C48_C"/>
</dbReference>
<organism evidence="6 7">
    <name type="scientific">Cucumis melo var. makuwa</name>
    <name type="common">Oriental melon</name>
    <dbReference type="NCBI Taxonomy" id="1194695"/>
    <lineage>
        <taxon>Eukaryota</taxon>
        <taxon>Viridiplantae</taxon>
        <taxon>Streptophyta</taxon>
        <taxon>Embryophyta</taxon>
        <taxon>Tracheophyta</taxon>
        <taxon>Spermatophyta</taxon>
        <taxon>Magnoliopsida</taxon>
        <taxon>eudicotyledons</taxon>
        <taxon>Gunneridae</taxon>
        <taxon>Pentapetalae</taxon>
        <taxon>rosids</taxon>
        <taxon>fabids</taxon>
        <taxon>Cucurbitales</taxon>
        <taxon>Cucurbitaceae</taxon>
        <taxon>Benincaseae</taxon>
        <taxon>Cucumis</taxon>
    </lineage>
</organism>
<dbReference type="Pfam" id="PF09331">
    <property type="entry name" value="DUF1985"/>
    <property type="match status" value="1"/>
</dbReference>
<dbReference type="InterPro" id="IPR015410">
    <property type="entry name" value="DUF1985"/>
</dbReference>
<feature type="domain" description="Ubiquitin-like protease family profile" evidence="5">
    <location>
        <begin position="458"/>
        <end position="678"/>
    </location>
</feature>
<evidence type="ECO:0000313" key="7">
    <source>
        <dbReference type="Proteomes" id="UP000321393"/>
    </source>
</evidence>
<dbReference type="Pfam" id="PF02902">
    <property type="entry name" value="Peptidase_C48"/>
    <property type="match status" value="1"/>
</dbReference>
<evidence type="ECO:0000313" key="6">
    <source>
        <dbReference type="EMBL" id="KAA0040919.1"/>
    </source>
</evidence>
<dbReference type="Gene3D" id="3.40.395.10">
    <property type="entry name" value="Adenoviral Proteinase, Chain A"/>
    <property type="match status" value="1"/>
</dbReference>
<reference evidence="6 7" key="1">
    <citation type="submission" date="2019-08" db="EMBL/GenBank/DDBJ databases">
        <title>Draft genome sequences of two oriental melons (Cucumis melo L. var makuwa).</title>
        <authorList>
            <person name="Kwon S.-Y."/>
        </authorList>
    </citation>
    <scope>NUCLEOTIDE SEQUENCE [LARGE SCALE GENOMIC DNA]</scope>
    <source>
        <strain evidence="7">cv. SW 3</strain>
        <tissue evidence="6">Leaf</tissue>
    </source>
</reference>
<feature type="compositionally biased region" description="Basic residues" evidence="4">
    <location>
        <begin position="355"/>
        <end position="364"/>
    </location>
</feature>
<evidence type="ECO:0000256" key="2">
    <source>
        <dbReference type="ARBA" id="ARBA00022670"/>
    </source>
</evidence>
<sequence>MVVPSDKYFPATVSCQVHKIDNLIKDKLTKEQLQMFDKTIFRPLLNVNMVFNGQLIHHFLLRQILEDGNADGICFSVLGKNVCFTQKEFNIIIGLWPTNNPLEKDCDSKRLQSLLFGSENKKLITCLEIEEIFKNFEFTNDDDAVKVALVVFIETVMVGKDKKTQFDMDILGRVDDEEAFKSFDWSTFFYTRLLNSLKTSLQGKKEAYELKKTTSSKAVSYYNIKGYVLAFQVWAYEVLSTANEHLATRNSKGLIPMILRWNCTQAPSYKMLQKNIFDNKNTVVQPKLKMSTQEKAFMKSRIRGDDNMQMEDDESIGVMNNKSLKQSDSSPQREQLSPQREQSQTVADESEMHPITKKKHFRLKKFNDKEEQSHSKSYKKLKKEIKEVHKDLSTLTSIVCRMDDTITKQSLKLYEMKQMLERLVQNNILNNNLLKNNILNNSILNIKRKPKDGRDVDLLMTIRDISDSLSAKIQKETDLPQMITTLPLVSQPLALCELAPLDQTVEIVNEESQLLGINKPDCIVWNHIFDTHLVTPDNNKAEWIDPTTHLTIWTEKDVEYYFNTAVGDYDQIPGWGDVNYVISCINIKEHWLVIATDMRKCKIYVFDSMPNYVEQKLVDETLQMPARCITSLAIAIGVNLHSDHFTYGPWPIRISKATLQKGHSLDCGIFCSKFVECLVTGSDLGCLTVPNMKLFRQQYVLELWANKYFC</sequence>
<feature type="compositionally biased region" description="Polar residues" evidence="4">
    <location>
        <begin position="322"/>
        <end position="347"/>
    </location>
</feature>
<keyword evidence="2" id="KW-0645">Protease</keyword>
<name>A0A5A7THY5_CUCMM</name>
<dbReference type="AlphaFoldDB" id="A0A5A7THY5"/>
<evidence type="ECO:0000256" key="4">
    <source>
        <dbReference type="SAM" id="MobiDB-lite"/>
    </source>
</evidence>
<dbReference type="GO" id="GO:0008234">
    <property type="term" value="F:cysteine-type peptidase activity"/>
    <property type="evidence" value="ECO:0007669"/>
    <property type="project" value="InterPro"/>
</dbReference>
<comment type="similarity">
    <text evidence="1">Belongs to the peptidase C48 family.</text>
</comment>
<dbReference type="InterPro" id="IPR038765">
    <property type="entry name" value="Papain-like_cys_pep_sf"/>
</dbReference>
<comment type="caution">
    <text evidence="6">The sequence shown here is derived from an EMBL/GenBank/DDBJ whole genome shotgun (WGS) entry which is preliminary data.</text>
</comment>
<keyword evidence="3" id="KW-0378">Hydrolase</keyword>
<evidence type="ECO:0000256" key="3">
    <source>
        <dbReference type="ARBA" id="ARBA00022801"/>
    </source>
</evidence>
<dbReference type="PANTHER" id="PTHR48449">
    <property type="entry name" value="DUF1985 DOMAIN-CONTAINING PROTEIN"/>
    <property type="match status" value="1"/>
</dbReference>
<dbReference type="EMBL" id="SSTE01017007">
    <property type="protein sequence ID" value="KAA0040919.1"/>
    <property type="molecule type" value="Genomic_DNA"/>
</dbReference>
<dbReference type="PROSITE" id="PS50600">
    <property type="entry name" value="ULP_PROTEASE"/>
    <property type="match status" value="1"/>
</dbReference>
<evidence type="ECO:0000256" key="1">
    <source>
        <dbReference type="ARBA" id="ARBA00005234"/>
    </source>
</evidence>